<gene>
    <name evidence="1" type="primary">AVEN_160849_1</name>
    <name evidence="1" type="ORF">TNCT_678821</name>
</gene>
<dbReference type="EMBL" id="BMAO01024370">
    <property type="protein sequence ID" value="GFQ94873.1"/>
    <property type="molecule type" value="Genomic_DNA"/>
</dbReference>
<keyword evidence="2" id="KW-1185">Reference proteome</keyword>
<sequence>MDIKRSSTTFVPTVLSNCCILTEDVKKIALMKAVLRSFTVDKERAFLSMQRRLKEGQKKLDLCTQESNEIELKLNTVEMKLAETFMLTQEAESEALQTVKENGTIKRKIIALKNDLEVQARVIKRASETMQAISKDRKKKRRKVLPERPA</sequence>
<evidence type="ECO:0000313" key="2">
    <source>
        <dbReference type="Proteomes" id="UP000887116"/>
    </source>
</evidence>
<dbReference type="OrthoDB" id="6423957at2759"/>
<organism evidence="1 2">
    <name type="scientific">Trichonephila clavata</name>
    <name type="common">Joro spider</name>
    <name type="synonym">Nephila clavata</name>
    <dbReference type="NCBI Taxonomy" id="2740835"/>
    <lineage>
        <taxon>Eukaryota</taxon>
        <taxon>Metazoa</taxon>
        <taxon>Ecdysozoa</taxon>
        <taxon>Arthropoda</taxon>
        <taxon>Chelicerata</taxon>
        <taxon>Arachnida</taxon>
        <taxon>Araneae</taxon>
        <taxon>Araneomorphae</taxon>
        <taxon>Entelegynae</taxon>
        <taxon>Araneoidea</taxon>
        <taxon>Nephilidae</taxon>
        <taxon>Trichonephila</taxon>
    </lineage>
</organism>
<proteinExistence type="predicted"/>
<accession>A0A8X6H2F5</accession>
<name>A0A8X6H2F5_TRICU</name>
<reference evidence="1" key="1">
    <citation type="submission" date="2020-07" db="EMBL/GenBank/DDBJ databases">
        <title>Multicomponent nature underlies the extraordinary mechanical properties of spider dragline silk.</title>
        <authorList>
            <person name="Kono N."/>
            <person name="Nakamura H."/>
            <person name="Mori M."/>
            <person name="Yoshida Y."/>
            <person name="Ohtoshi R."/>
            <person name="Malay A.D."/>
            <person name="Moran D.A.P."/>
            <person name="Tomita M."/>
            <person name="Numata K."/>
            <person name="Arakawa K."/>
        </authorList>
    </citation>
    <scope>NUCLEOTIDE SEQUENCE</scope>
</reference>
<evidence type="ECO:0000313" key="1">
    <source>
        <dbReference type="EMBL" id="GFQ94873.1"/>
    </source>
</evidence>
<dbReference type="Proteomes" id="UP000887116">
    <property type="component" value="Unassembled WGS sequence"/>
</dbReference>
<comment type="caution">
    <text evidence="1">The sequence shown here is derived from an EMBL/GenBank/DDBJ whole genome shotgun (WGS) entry which is preliminary data.</text>
</comment>
<protein>
    <submittedName>
        <fullName evidence="1">Uncharacterized protein</fullName>
    </submittedName>
</protein>
<dbReference type="AlphaFoldDB" id="A0A8X6H2F5"/>